<name>A0A031LPX5_9CREN</name>
<gene>
    <name evidence="2" type="ORF">CM19_06855</name>
</gene>
<keyword evidence="1" id="KW-0812">Transmembrane</keyword>
<protein>
    <submittedName>
        <fullName evidence="2">Uncharacterized protein</fullName>
    </submittedName>
</protein>
<proteinExistence type="predicted"/>
<feature type="transmembrane region" description="Helical" evidence="1">
    <location>
        <begin position="45"/>
        <end position="67"/>
    </location>
</feature>
<sequence length="88" mass="9463">MMSRTNLDSLDKAYKAILIVGFILMLVVAAAVTNDTATKPLTGSQVAAVGFIAVFLLFLGALVYNQFPDSILGKPKKESQKSEVKEKS</sequence>
<keyword evidence="1" id="KW-1133">Transmembrane helix</keyword>
<dbReference type="RefSeq" id="WP_235185633.1">
    <property type="nucleotide sequence ID" value="NZ_JFZT01000039.1"/>
</dbReference>
<comment type="caution">
    <text evidence="2">The sequence shown here is derived from an EMBL/GenBank/DDBJ whole genome shotgun (WGS) entry which is preliminary data.</text>
</comment>
<organism evidence="2 3">
    <name type="scientific">Candidatus Acidianus copahuensis</name>
    <dbReference type="NCBI Taxonomy" id="1160895"/>
    <lineage>
        <taxon>Archaea</taxon>
        <taxon>Thermoproteota</taxon>
        <taxon>Thermoprotei</taxon>
        <taxon>Sulfolobales</taxon>
        <taxon>Sulfolobaceae</taxon>
        <taxon>Acidianus</taxon>
    </lineage>
</organism>
<reference evidence="2 3" key="1">
    <citation type="submission" date="2014-03" db="EMBL/GenBank/DDBJ databases">
        <title>Draft genome sequence of the novel thermoacidophilic archaea Acidianus copahuensis ALE1 strain, isolated from Copahue volcanic area in Neuquen Argentina.</title>
        <authorList>
            <person name="Urbieta M.S."/>
            <person name="Rascovan N."/>
            <person name="Castro C."/>
            <person name="Revale S."/>
            <person name="Giaveno M.A."/>
            <person name="Vazquez M.P."/>
            <person name="Donati E.R."/>
        </authorList>
    </citation>
    <scope>NUCLEOTIDE SEQUENCE [LARGE SCALE GENOMIC DNA]</scope>
    <source>
        <strain evidence="2 3">ALE1</strain>
    </source>
</reference>
<evidence type="ECO:0000313" key="3">
    <source>
        <dbReference type="Proteomes" id="UP000024332"/>
    </source>
</evidence>
<feature type="transmembrane region" description="Helical" evidence="1">
    <location>
        <begin position="12"/>
        <end position="33"/>
    </location>
</feature>
<dbReference type="AlphaFoldDB" id="A0A031LPX5"/>
<dbReference type="Proteomes" id="UP000024332">
    <property type="component" value="Unassembled WGS sequence"/>
</dbReference>
<evidence type="ECO:0000256" key="1">
    <source>
        <dbReference type="SAM" id="Phobius"/>
    </source>
</evidence>
<evidence type="ECO:0000313" key="2">
    <source>
        <dbReference type="EMBL" id="EZQ07061.1"/>
    </source>
</evidence>
<keyword evidence="1" id="KW-0472">Membrane</keyword>
<dbReference type="EMBL" id="JFZT01000039">
    <property type="protein sequence ID" value="EZQ07061.1"/>
    <property type="molecule type" value="Genomic_DNA"/>
</dbReference>
<keyword evidence="3" id="KW-1185">Reference proteome</keyword>
<accession>A0A031LPX5</accession>